<dbReference type="AlphaFoldDB" id="A0A1M4S6C8"/>
<dbReference type="InterPro" id="IPR037086">
    <property type="entry name" value="Lys-AminoMut_asu_sf"/>
</dbReference>
<dbReference type="GO" id="GO:0031419">
    <property type="term" value="F:cobalamin binding"/>
    <property type="evidence" value="ECO:0007669"/>
    <property type="project" value="InterPro"/>
</dbReference>
<keyword evidence="3" id="KW-1185">Reference proteome</keyword>
<dbReference type="SUPFAM" id="SSF51703">
    <property type="entry name" value="Cobalamin (vitamin B12)-dependent enzymes"/>
    <property type="match status" value="1"/>
</dbReference>
<accession>A0A1M4S6C8</accession>
<dbReference type="Pfam" id="PF09043">
    <property type="entry name" value="Lys-AminoMut_A"/>
    <property type="match status" value="1"/>
</dbReference>
<reference evidence="3" key="1">
    <citation type="submission" date="2016-11" db="EMBL/GenBank/DDBJ databases">
        <authorList>
            <person name="Varghese N."/>
            <person name="Submissions S."/>
        </authorList>
    </citation>
    <scope>NUCLEOTIDE SEQUENCE [LARGE SCALE GENOMIC DNA]</scope>
    <source>
        <strain evidence="3">DSM 10124</strain>
    </source>
</reference>
<sequence length="519" mass="58108">MAYINLNEELIKRARDAARNIALDTQKFIDLHSTVSTERTIARLYGIDGVDENGVPLPNRIVDHIKENGALEDGLSYYLVNAVLETNLSTQEIAEEVAKGNLNIVKLNKHSLEEIKNRALELAYPMVERIKLNRKKREEMIKNIGEGDKPYLYVIVATGNIYEDVVQAQSAAKQGADIIAVIRTTGQSLLDYVPYGATTEGFGGTYATQENFRIMRRALDEVSLEVGRYIRLCNYCSGLCMPEIAAMGAMERLDVMLNDALYGILFRDINMQRTIVDQFFSRVINGFAGVIINTGEDNYLTTADAVEAAHTVLASQFINEQFAKMAGILEEQMGLGHAFEMNPDLKDGFLLELAQAQMARQIFPKAPLKYMPPTKFMTGNIFKGHIQDVLFNVVSIWTHQGIQLLGMLTEAIHTPFISDRALSIENARYIFNNMKSIGDEIEFKRGGLVEKRANEVLQKATMLLEEIEKEGLFTTLEKGIFADIKRSRYGGKGLDGVFKKGENYINEFIPLMLGGANNE</sequence>
<protein>
    <submittedName>
        <fullName evidence="2">Beta-lysine 5,6-aminomutase alpha subunit</fullName>
    </submittedName>
</protein>
<dbReference type="EMBL" id="FQVG01000001">
    <property type="protein sequence ID" value="SHE27769.1"/>
    <property type="molecule type" value="Genomic_DNA"/>
</dbReference>
<evidence type="ECO:0000259" key="1">
    <source>
        <dbReference type="Pfam" id="PF09043"/>
    </source>
</evidence>
<gene>
    <name evidence="2" type="ORF">SAMN02746091_00013</name>
</gene>
<feature type="domain" description="D-Lysine 5,6-aminomutase alpha subunit" evidence="1">
    <location>
        <begin position="5"/>
        <end position="510"/>
    </location>
</feature>
<organism evidence="2 3">
    <name type="scientific">Caloramator proteoclasticus DSM 10124</name>
    <dbReference type="NCBI Taxonomy" id="1121262"/>
    <lineage>
        <taxon>Bacteria</taxon>
        <taxon>Bacillati</taxon>
        <taxon>Bacillota</taxon>
        <taxon>Clostridia</taxon>
        <taxon>Eubacteriales</taxon>
        <taxon>Clostridiaceae</taxon>
        <taxon>Caloramator</taxon>
    </lineage>
</organism>
<dbReference type="GO" id="GO:0003824">
    <property type="term" value="F:catalytic activity"/>
    <property type="evidence" value="ECO:0007669"/>
    <property type="project" value="InterPro"/>
</dbReference>
<dbReference type="InterPro" id="IPR016176">
    <property type="entry name" value="Cbl-dep_enz_cat"/>
</dbReference>
<name>A0A1M4S6C8_9CLOT</name>
<dbReference type="Gene3D" id="3.20.20.440">
    <property type="entry name" value="D-Lysine 5,6-aminomutase alpha subunit"/>
    <property type="match status" value="1"/>
</dbReference>
<dbReference type="Proteomes" id="UP000184423">
    <property type="component" value="Unassembled WGS sequence"/>
</dbReference>
<dbReference type="InterPro" id="IPR015130">
    <property type="entry name" value="Lys-AminoMut_A"/>
</dbReference>
<evidence type="ECO:0000313" key="2">
    <source>
        <dbReference type="EMBL" id="SHE27769.1"/>
    </source>
</evidence>
<proteinExistence type="predicted"/>
<dbReference type="RefSeq" id="WP_073247552.1">
    <property type="nucleotide sequence ID" value="NZ_FQVG01000001.1"/>
</dbReference>
<evidence type="ECO:0000313" key="3">
    <source>
        <dbReference type="Proteomes" id="UP000184423"/>
    </source>
</evidence>